<evidence type="ECO:0000313" key="3">
    <source>
        <dbReference type="Proteomes" id="UP000291101"/>
    </source>
</evidence>
<name>A0A4Q2SWR8_9ACTN</name>
<comment type="caution">
    <text evidence="2">The sequence shown here is derived from an EMBL/GenBank/DDBJ whole genome shotgun (WGS) entry which is preliminary data.</text>
</comment>
<feature type="region of interest" description="Disordered" evidence="1">
    <location>
        <begin position="103"/>
        <end position="130"/>
    </location>
</feature>
<dbReference type="AlphaFoldDB" id="A0A4Q2SWR8"/>
<proteinExistence type="predicted"/>
<accession>A0A4Q2SWR8</accession>
<feature type="compositionally biased region" description="Basic and acidic residues" evidence="1">
    <location>
        <begin position="103"/>
        <end position="121"/>
    </location>
</feature>
<keyword evidence="3" id="KW-1185">Reference proteome</keyword>
<evidence type="ECO:0000313" key="2">
    <source>
        <dbReference type="EMBL" id="RYC10555.1"/>
    </source>
</evidence>
<sequence length="148" mass="16944">MRVATLAPEFVESFPSTLEPGVLYVSIEFTTCAHLCACGCGEEVFTPLSPAQWSFAFNGRDISMRPSIGNWTLPCQSHYIIERGRVTWSYQFTKEQIAANRARDRRALRTRDEPEAAHEASEAAISQEQENKRTNRFWTRMWSHIWGG</sequence>
<dbReference type="InterPro" id="IPR045384">
    <property type="entry name" value="DUF6527"/>
</dbReference>
<organism evidence="2 3">
    <name type="scientific">Nocardioides zhouii</name>
    <dbReference type="NCBI Taxonomy" id="1168729"/>
    <lineage>
        <taxon>Bacteria</taxon>
        <taxon>Bacillati</taxon>
        <taxon>Actinomycetota</taxon>
        <taxon>Actinomycetes</taxon>
        <taxon>Propionibacteriales</taxon>
        <taxon>Nocardioidaceae</taxon>
        <taxon>Nocardioides</taxon>
    </lineage>
</organism>
<evidence type="ECO:0000256" key="1">
    <source>
        <dbReference type="SAM" id="MobiDB-lite"/>
    </source>
</evidence>
<dbReference type="OrthoDB" id="3788717at2"/>
<reference evidence="2 3" key="1">
    <citation type="submission" date="2019-01" db="EMBL/GenBank/DDBJ databases">
        <title>Novel species of Nocardioides.</title>
        <authorList>
            <person name="Liu Q."/>
            <person name="X Y.-H."/>
        </authorList>
    </citation>
    <scope>NUCLEOTIDE SEQUENCE [LARGE SCALE GENOMIC DNA]</scope>
    <source>
        <strain evidence="2 3">HLT2-9</strain>
    </source>
</reference>
<dbReference type="EMBL" id="SDWV01000011">
    <property type="protein sequence ID" value="RYC10555.1"/>
    <property type="molecule type" value="Genomic_DNA"/>
</dbReference>
<dbReference type="RefSeq" id="WP_129427157.1">
    <property type="nucleotide sequence ID" value="NZ_SDWV01000011.1"/>
</dbReference>
<gene>
    <name evidence="2" type="ORF">EUA94_12210</name>
</gene>
<protein>
    <submittedName>
        <fullName evidence="2">Uncharacterized protein</fullName>
    </submittedName>
</protein>
<dbReference type="Pfam" id="PF20137">
    <property type="entry name" value="BubE"/>
    <property type="match status" value="1"/>
</dbReference>
<dbReference type="Proteomes" id="UP000291101">
    <property type="component" value="Unassembled WGS sequence"/>
</dbReference>